<dbReference type="Gene3D" id="1.10.1740.10">
    <property type="match status" value="1"/>
</dbReference>
<evidence type="ECO:0000256" key="3">
    <source>
        <dbReference type="ARBA" id="ARBA00023082"/>
    </source>
</evidence>
<protein>
    <submittedName>
        <fullName evidence="7">Sigma-70 family RNA polymerase sigma factor</fullName>
    </submittedName>
</protein>
<dbReference type="InterPro" id="IPR013325">
    <property type="entry name" value="RNA_pol_sigma_r2"/>
</dbReference>
<dbReference type="PANTHER" id="PTHR43133">
    <property type="entry name" value="RNA POLYMERASE ECF-TYPE SIGMA FACTO"/>
    <property type="match status" value="1"/>
</dbReference>
<comment type="similarity">
    <text evidence="1">Belongs to the sigma-70 factor family. ECF subfamily.</text>
</comment>
<evidence type="ECO:0000259" key="5">
    <source>
        <dbReference type="Pfam" id="PF04542"/>
    </source>
</evidence>
<dbReference type="InterPro" id="IPR013324">
    <property type="entry name" value="RNA_pol_sigma_r3/r4-like"/>
</dbReference>
<comment type="caution">
    <text evidence="7">The sequence shown here is derived from an EMBL/GenBank/DDBJ whole genome shotgun (WGS) entry which is preliminary data.</text>
</comment>
<evidence type="ECO:0000259" key="6">
    <source>
        <dbReference type="Pfam" id="PF08281"/>
    </source>
</evidence>
<keyword evidence="4" id="KW-0804">Transcription</keyword>
<dbReference type="Pfam" id="PF08281">
    <property type="entry name" value="Sigma70_r4_2"/>
    <property type="match status" value="1"/>
</dbReference>
<evidence type="ECO:0000313" key="8">
    <source>
        <dbReference type="Proteomes" id="UP001501126"/>
    </source>
</evidence>
<organism evidence="7 8">
    <name type="scientific">Wandonia haliotis</name>
    <dbReference type="NCBI Taxonomy" id="574963"/>
    <lineage>
        <taxon>Bacteria</taxon>
        <taxon>Pseudomonadati</taxon>
        <taxon>Bacteroidota</taxon>
        <taxon>Flavobacteriia</taxon>
        <taxon>Flavobacteriales</taxon>
        <taxon>Crocinitomicaceae</taxon>
        <taxon>Wandonia</taxon>
    </lineage>
</organism>
<accession>A0ABN1MN88</accession>
<feature type="domain" description="RNA polymerase sigma factor 70 region 4 type 2" evidence="6">
    <location>
        <begin position="139"/>
        <end position="190"/>
    </location>
</feature>
<dbReference type="SUPFAM" id="SSF88946">
    <property type="entry name" value="Sigma2 domain of RNA polymerase sigma factors"/>
    <property type="match status" value="1"/>
</dbReference>
<dbReference type="Pfam" id="PF04542">
    <property type="entry name" value="Sigma70_r2"/>
    <property type="match status" value="1"/>
</dbReference>
<dbReference type="NCBIfam" id="TIGR02937">
    <property type="entry name" value="sigma70-ECF"/>
    <property type="match status" value="1"/>
</dbReference>
<dbReference type="InterPro" id="IPR007627">
    <property type="entry name" value="RNA_pol_sigma70_r2"/>
</dbReference>
<dbReference type="RefSeq" id="WP_343785638.1">
    <property type="nucleotide sequence ID" value="NZ_BAAAFH010000003.1"/>
</dbReference>
<dbReference type="Gene3D" id="1.10.10.10">
    <property type="entry name" value="Winged helix-like DNA-binding domain superfamily/Winged helix DNA-binding domain"/>
    <property type="match status" value="1"/>
</dbReference>
<evidence type="ECO:0000313" key="7">
    <source>
        <dbReference type="EMBL" id="GAA0874731.1"/>
    </source>
</evidence>
<evidence type="ECO:0000256" key="1">
    <source>
        <dbReference type="ARBA" id="ARBA00010641"/>
    </source>
</evidence>
<dbReference type="InterPro" id="IPR036388">
    <property type="entry name" value="WH-like_DNA-bd_sf"/>
</dbReference>
<dbReference type="InterPro" id="IPR013249">
    <property type="entry name" value="RNA_pol_sigma70_r4_t2"/>
</dbReference>
<reference evidence="7 8" key="1">
    <citation type="journal article" date="2019" name="Int. J. Syst. Evol. Microbiol.">
        <title>The Global Catalogue of Microorganisms (GCM) 10K type strain sequencing project: providing services to taxonomists for standard genome sequencing and annotation.</title>
        <authorList>
            <consortium name="The Broad Institute Genomics Platform"/>
            <consortium name="The Broad Institute Genome Sequencing Center for Infectious Disease"/>
            <person name="Wu L."/>
            <person name="Ma J."/>
        </authorList>
    </citation>
    <scope>NUCLEOTIDE SEQUENCE [LARGE SCALE GENOMIC DNA]</scope>
    <source>
        <strain evidence="7 8">JCM 16083</strain>
    </source>
</reference>
<feature type="domain" description="RNA polymerase sigma-70 region 2" evidence="5">
    <location>
        <begin position="37"/>
        <end position="103"/>
    </location>
</feature>
<keyword evidence="8" id="KW-1185">Reference proteome</keyword>
<sequence>MTLIIRNKLVEKEDRNKQLKEIIEGCVRGKRKYQERLFKMYYGKMLSVCMRYMPDQDSAQEIVQVGFIKVFDKLGSYDFNGSFEGWLRRIMANTAIDAIRKSKKDPFLAEDEARTFQDNSPEPMIHEEEIELTGMKAEMAMKAIQSLSPAYQAVFNLYVFENQTHKEIAEILGISEGTSKSNLAKAKANLKKILEKEFDKIHH</sequence>
<dbReference type="InterPro" id="IPR039425">
    <property type="entry name" value="RNA_pol_sigma-70-like"/>
</dbReference>
<dbReference type="CDD" id="cd06171">
    <property type="entry name" value="Sigma70_r4"/>
    <property type="match status" value="1"/>
</dbReference>
<keyword evidence="2" id="KW-0805">Transcription regulation</keyword>
<keyword evidence="3" id="KW-0731">Sigma factor</keyword>
<dbReference type="PANTHER" id="PTHR43133:SF46">
    <property type="entry name" value="RNA POLYMERASE SIGMA-70 FACTOR ECF SUBFAMILY"/>
    <property type="match status" value="1"/>
</dbReference>
<evidence type="ECO:0000256" key="2">
    <source>
        <dbReference type="ARBA" id="ARBA00023015"/>
    </source>
</evidence>
<dbReference type="SUPFAM" id="SSF88659">
    <property type="entry name" value="Sigma3 and sigma4 domains of RNA polymerase sigma factors"/>
    <property type="match status" value="1"/>
</dbReference>
<evidence type="ECO:0000256" key="4">
    <source>
        <dbReference type="ARBA" id="ARBA00023163"/>
    </source>
</evidence>
<dbReference type="InterPro" id="IPR014284">
    <property type="entry name" value="RNA_pol_sigma-70_dom"/>
</dbReference>
<gene>
    <name evidence="7" type="ORF">GCM10009118_11390</name>
</gene>
<dbReference type="EMBL" id="BAAAFH010000003">
    <property type="protein sequence ID" value="GAA0874731.1"/>
    <property type="molecule type" value="Genomic_DNA"/>
</dbReference>
<dbReference type="Proteomes" id="UP001501126">
    <property type="component" value="Unassembled WGS sequence"/>
</dbReference>
<proteinExistence type="inferred from homology"/>
<name>A0ABN1MN88_9FLAO</name>